<feature type="transmembrane region" description="Helical" evidence="1">
    <location>
        <begin position="6"/>
        <end position="28"/>
    </location>
</feature>
<gene>
    <name evidence="2" type="ORF">IQ260_07575</name>
</gene>
<accession>A0A928WZW6</accession>
<keyword evidence="1" id="KW-0812">Transmembrane</keyword>
<keyword evidence="1" id="KW-1133">Transmembrane helix</keyword>
<dbReference type="Proteomes" id="UP000615026">
    <property type="component" value="Unassembled WGS sequence"/>
</dbReference>
<keyword evidence="2" id="KW-0418">Kinase</keyword>
<organism evidence="2 3">
    <name type="scientific">Leptolyngbya cf. ectocarpi LEGE 11479</name>
    <dbReference type="NCBI Taxonomy" id="1828722"/>
    <lineage>
        <taxon>Bacteria</taxon>
        <taxon>Bacillati</taxon>
        <taxon>Cyanobacteriota</taxon>
        <taxon>Cyanophyceae</taxon>
        <taxon>Leptolyngbyales</taxon>
        <taxon>Leptolyngbyaceae</taxon>
        <taxon>Leptolyngbya group</taxon>
        <taxon>Leptolyngbya</taxon>
    </lineage>
</organism>
<dbReference type="EMBL" id="JADEXP010000045">
    <property type="protein sequence ID" value="MBE9066510.1"/>
    <property type="molecule type" value="Genomic_DNA"/>
</dbReference>
<comment type="caution">
    <text evidence="2">The sequence shown here is derived from an EMBL/GenBank/DDBJ whole genome shotgun (WGS) entry which is preliminary data.</text>
</comment>
<protein>
    <submittedName>
        <fullName evidence="2">Histidine kinase</fullName>
    </submittedName>
</protein>
<sequence>MTFSRTQQWLTMGFGVAIATLLGTALLARNAIVNRVYPSEWVELEGNAYTYLNGLLVAIAEAEAS</sequence>
<evidence type="ECO:0000313" key="2">
    <source>
        <dbReference type="EMBL" id="MBE9066510.1"/>
    </source>
</evidence>
<keyword evidence="3" id="KW-1185">Reference proteome</keyword>
<feature type="non-terminal residue" evidence="2">
    <location>
        <position position="65"/>
    </location>
</feature>
<proteinExistence type="predicted"/>
<dbReference type="AlphaFoldDB" id="A0A928WZW6"/>
<evidence type="ECO:0000256" key="1">
    <source>
        <dbReference type="SAM" id="Phobius"/>
    </source>
</evidence>
<name>A0A928WZW6_LEPEC</name>
<keyword evidence="2" id="KW-0808">Transferase</keyword>
<dbReference type="GO" id="GO:0016301">
    <property type="term" value="F:kinase activity"/>
    <property type="evidence" value="ECO:0007669"/>
    <property type="project" value="UniProtKB-KW"/>
</dbReference>
<evidence type="ECO:0000313" key="3">
    <source>
        <dbReference type="Proteomes" id="UP000615026"/>
    </source>
</evidence>
<reference evidence="2" key="1">
    <citation type="submission" date="2020-10" db="EMBL/GenBank/DDBJ databases">
        <authorList>
            <person name="Castelo-Branco R."/>
            <person name="Eusebio N."/>
            <person name="Adriana R."/>
            <person name="Vieira A."/>
            <person name="Brugerolle De Fraissinette N."/>
            <person name="Rezende De Castro R."/>
            <person name="Schneider M.P."/>
            <person name="Vasconcelos V."/>
            <person name="Leao P.N."/>
        </authorList>
    </citation>
    <scope>NUCLEOTIDE SEQUENCE</scope>
    <source>
        <strain evidence="2">LEGE 11479</strain>
    </source>
</reference>
<keyword evidence="1" id="KW-0472">Membrane</keyword>